<feature type="domain" description="DUF8021" evidence="1">
    <location>
        <begin position="138"/>
        <end position="300"/>
    </location>
</feature>
<dbReference type="AlphaFoldDB" id="A0A6I4T1Z9"/>
<dbReference type="Pfam" id="PF26061">
    <property type="entry name" value="DUF8021"/>
    <property type="match status" value="1"/>
</dbReference>
<evidence type="ECO:0000259" key="1">
    <source>
        <dbReference type="Pfam" id="PF26061"/>
    </source>
</evidence>
<gene>
    <name evidence="2" type="ORF">GRI91_05765</name>
</gene>
<dbReference type="Proteomes" id="UP000438476">
    <property type="component" value="Unassembled WGS sequence"/>
</dbReference>
<evidence type="ECO:0000313" key="2">
    <source>
        <dbReference type="EMBL" id="MXO65254.1"/>
    </source>
</evidence>
<dbReference type="OrthoDB" id="9148298at2"/>
<protein>
    <recommendedName>
        <fullName evidence="1">DUF8021 domain-containing protein</fullName>
    </recommendedName>
</protein>
<accession>A0A6I4T1Z9</accession>
<dbReference type="InterPro" id="IPR058334">
    <property type="entry name" value="DUF8021"/>
</dbReference>
<dbReference type="EMBL" id="WTYT01000002">
    <property type="protein sequence ID" value="MXO65254.1"/>
    <property type="molecule type" value="Genomic_DNA"/>
</dbReference>
<evidence type="ECO:0000313" key="3">
    <source>
        <dbReference type="Proteomes" id="UP000438476"/>
    </source>
</evidence>
<dbReference type="RefSeq" id="WP_160735672.1">
    <property type="nucleotide sequence ID" value="NZ_WTYT01000002.1"/>
</dbReference>
<sequence length="320" mass="35932">MRGDREMLTAAMDGFLERLTDRQADNPYKRARYTENGVELSIGEGAWATADATGPYRHDIVDPDSCQIASFVTLREGATRSIMNVRLRITGDAITDIEMLVARPDFAAAGLMADGAEKLDASPTPDPRWFAPVPTAEQMSRAELRRVANCYFTGLQRNDGRGHYPFAEDCVRVENGYLATAPLDQREAEKLKQRAAEADGNSRAGQSPYTWNFLTMSAREQFETGFFAFVDRIRHRRFPIVDRETGCVFTHAFFDHSGTVRDYQLANGETVSGGLDRPFTWMIAEAFRIENGLFTRIEALMAPVPYGMGPNWPLTEHDIR</sequence>
<name>A0A6I4T1Z9_9SPHN</name>
<keyword evidence="3" id="KW-1185">Reference proteome</keyword>
<comment type="caution">
    <text evidence="2">The sequence shown here is derived from an EMBL/GenBank/DDBJ whole genome shotgun (WGS) entry which is preliminary data.</text>
</comment>
<reference evidence="2 3" key="1">
    <citation type="submission" date="2019-12" db="EMBL/GenBank/DDBJ databases">
        <title>Genomic-based taxomic classification of the family Erythrobacteraceae.</title>
        <authorList>
            <person name="Xu L."/>
        </authorList>
    </citation>
    <scope>NUCLEOTIDE SEQUENCE [LARGE SCALE GENOMIC DNA]</scope>
    <source>
        <strain evidence="2 3">LMG 29518</strain>
    </source>
</reference>
<organism evidence="2 3">
    <name type="scientific">Altericroceibacterium endophyticum</name>
    <dbReference type="NCBI Taxonomy" id="1808508"/>
    <lineage>
        <taxon>Bacteria</taxon>
        <taxon>Pseudomonadati</taxon>
        <taxon>Pseudomonadota</taxon>
        <taxon>Alphaproteobacteria</taxon>
        <taxon>Sphingomonadales</taxon>
        <taxon>Erythrobacteraceae</taxon>
        <taxon>Altericroceibacterium</taxon>
    </lineage>
</organism>
<proteinExistence type="predicted"/>